<reference evidence="3" key="1">
    <citation type="submission" date="2023-07" db="EMBL/GenBank/DDBJ databases">
        <authorList>
            <person name="Kim M.K."/>
        </authorList>
    </citation>
    <scope>NUCLEOTIDE SEQUENCE</scope>
    <source>
        <strain evidence="3">M29</strain>
    </source>
</reference>
<gene>
    <name evidence="3" type="ORF">Q5H92_19280</name>
</gene>
<feature type="domain" description="N-acetyltransferase" evidence="2">
    <location>
        <begin position="44"/>
        <end position="131"/>
    </location>
</feature>
<dbReference type="InterPro" id="IPR000182">
    <property type="entry name" value="GNAT_dom"/>
</dbReference>
<accession>A0ABT9AF79</accession>
<dbReference type="Proteomes" id="UP001167796">
    <property type="component" value="Unassembled WGS sequence"/>
</dbReference>
<dbReference type="Pfam" id="PF13302">
    <property type="entry name" value="Acetyltransf_3"/>
    <property type="match status" value="1"/>
</dbReference>
<name>A0ABT9AF79_9BACT</name>
<feature type="region of interest" description="Disordered" evidence="1">
    <location>
        <begin position="1"/>
        <end position="28"/>
    </location>
</feature>
<evidence type="ECO:0000259" key="2">
    <source>
        <dbReference type="Pfam" id="PF13302"/>
    </source>
</evidence>
<protein>
    <submittedName>
        <fullName evidence="3">GNAT family protein</fullName>
        <ecNumber evidence="3">2.-.-.-</ecNumber>
    </submittedName>
</protein>
<dbReference type="InterPro" id="IPR016181">
    <property type="entry name" value="Acyl_CoA_acyltransferase"/>
</dbReference>
<organism evidence="3 4">
    <name type="scientific">Hymenobacter mellowenesis</name>
    <dbReference type="NCBI Taxonomy" id="3063995"/>
    <lineage>
        <taxon>Bacteria</taxon>
        <taxon>Pseudomonadati</taxon>
        <taxon>Bacteroidota</taxon>
        <taxon>Cytophagia</taxon>
        <taxon>Cytophagales</taxon>
        <taxon>Hymenobacteraceae</taxon>
        <taxon>Hymenobacter</taxon>
    </lineage>
</organism>
<dbReference type="EC" id="2.-.-.-" evidence="3"/>
<dbReference type="SUPFAM" id="SSF55729">
    <property type="entry name" value="Acyl-CoA N-acyltransferases (Nat)"/>
    <property type="match status" value="1"/>
</dbReference>
<dbReference type="EMBL" id="JAUQSX010000011">
    <property type="protein sequence ID" value="MDO7848518.1"/>
    <property type="molecule type" value="Genomic_DNA"/>
</dbReference>
<dbReference type="RefSeq" id="WP_305013195.1">
    <property type="nucleotide sequence ID" value="NZ_JAUQSX010000011.1"/>
</dbReference>
<evidence type="ECO:0000256" key="1">
    <source>
        <dbReference type="SAM" id="MobiDB-lite"/>
    </source>
</evidence>
<proteinExistence type="predicted"/>
<keyword evidence="4" id="KW-1185">Reference proteome</keyword>
<feature type="compositionally biased region" description="Basic residues" evidence="1">
    <location>
        <begin position="1"/>
        <end position="12"/>
    </location>
</feature>
<sequence length="146" mass="16268">MTSKNKPSKRPKSAGSRTGILKKQTPVSTADISLRTARGNAERGGGPGGHYWHIEVKGKRAGYIFINVIRDAHFGEHPSIQIHLNVIERGKQIGRTAYRLACEQCSHPVIYAHMSRKNIASQRAAEEAGFRPIDEGLIQFAMVWHR</sequence>
<keyword evidence="3" id="KW-0808">Transferase</keyword>
<evidence type="ECO:0000313" key="3">
    <source>
        <dbReference type="EMBL" id="MDO7848518.1"/>
    </source>
</evidence>
<evidence type="ECO:0000313" key="4">
    <source>
        <dbReference type="Proteomes" id="UP001167796"/>
    </source>
</evidence>
<dbReference type="Gene3D" id="3.40.630.30">
    <property type="match status" value="1"/>
</dbReference>
<comment type="caution">
    <text evidence="3">The sequence shown here is derived from an EMBL/GenBank/DDBJ whole genome shotgun (WGS) entry which is preliminary data.</text>
</comment>
<dbReference type="GO" id="GO:0016740">
    <property type="term" value="F:transferase activity"/>
    <property type="evidence" value="ECO:0007669"/>
    <property type="project" value="UniProtKB-KW"/>
</dbReference>